<evidence type="ECO:0000256" key="1">
    <source>
        <dbReference type="ARBA" id="ARBA00023015"/>
    </source>
</evidence>
<keyword evidence="3" id="KW-0804">Transcription</keyword>
<dbReference type="GO" id="GO:0003700">
    <property type="term" value="F:DNA-binding transcription factor activity"/>
    <property type="evidence" value="ECO:0007669"/>
    <property type="project" value="InterPro"/>
</dbReference>
<keyword evidence="2" id="KW-0238">DNA-binding</keyword>
<evidence type="ECO:0000256" key="3">
    <source>
        <dbReference type="ARBA" id="ARBA00023163"/>
    </source>
</evidence>
<accession>A0A1F7RQN5</accession>
<feature type="domain" description="HTH arsR-type" evidence="4">
    <location>
        <begin position="4"/>
        <end position="98"/>
    </location>
</feature>
<dbReference type="PANTHER" id="PTHR33154">
    <property type="entry name" value="TRANSCRIPTIONAL REGULATOR, ARSR FAMILY"/>
    <property type="match status" value="1"/>
</dbReference>
<dbReference type="Proteomes" id="UP000179266">
    <property type="component" value="Unassembled WGS sequence"/>
</dbReference>
<organism evidence="5 6">
    <name type="scientific">Candidatus Schekmanbacteria bacterium RBG_13_48_7</name>
    <dbReference type="NCBI Taxonomy" id="1817878"/>
    <lineage>
        <taxon>Bacteria</taxon>
        <taxon>Candidatus Schekmaniibacteriota</taxon>
    </lineage>
</organism>
<dbReference type="SUPFAM" id="SSF46785">
    <property type="entry name" value="Winged helix' DNA-binding domain"/>
    <property type="match status" value="1"/>
</dbReference>
<name>A0A1F7RQN5_9BACT</name>
<protein>
    <submittedName>
        <fullName evidence="5">Transcriptional regulator</fullName>
    </submittedName>
</protein>
<dbReference type="PROSITE" id="PS50987">
    <property type="entry name" value="HTH_ARSR_2"/>
    <property type="match status" value="1"/>
</dbReference>
<comment type="caution">
    <text evidence="5">The sequence shown here is derived from an EMBL/GenBank/DDBJ whole genome shotgun (WGS) entry which is preliminary data.</text>
</comment>
<evidence type="ECO:0000256" key="2">
    <source>
        <dbReference type="ARBA" id="ARBA00023125"/>
    </source>
</evidence>
<proteinExistence type="predicted"/>
<evidence type="ECO:0000259" key="4">
    <source>
        <dbReference type="PROSITE" id="PS50987"/>
    </source>
</evidence>
<dbReference type="Gene3D" id="1.10.10.10">
    <property type="entry name" value="Winged helix-like DNA-binding domain superfamily/Winged helix DNA-binding domain"/>
    <property type="match status" value="1"/>
</dbReference>
<dbReference type="InterPro" id="IPR036388">
    <property type="entry name" value="WH-like_DNA-bd_sf"/>
</dbReference>
<dbReference type="CDD" id="cd00090">
    <property type="entry name" value="HTH_ARSR"/>
    <property type="match status" value="1"/>
</dbReference>
<keyword evidence="1" id="KW-0805">Transcription regulation</keyword>
<dbReference type="NCBIfam" id="NF033788">
    <property type="entry name" value="HTH_metalloreg"/>
    <property type="match status" value="1"/>
</dbReference>
<dbReference type="InterPro" id="IPR036390">
    <property type="entry name" value="WH_DNA-bd_sf"/>
</dbReference>
<dbReference type="Pfam" id="PF01022">
    <property type="entry name" value="HTH_5"/>
    <property type="match status" value="1"/>
</dbReference>
<dbReference type="InterPro" id="IPR011991">
    <property type="entry name" value="ArsR-like_HTH"/>
</dbReference>
<dbReference type="InterPro" id="IPR051081">
    <property type="entry name" value="HTH_MetalResp_TranReg"/>
</dbReference>
<dbReference type="GO" id="GO:0003677">
    <property type="term" value="F:DNA binding"/>
    <property type="evidence" value="ECO:0007669"/>
    <property type="project" value="UniProtKB-KW"/>
</dbReference>
<dbReference type="InterPro" id="IPR001845">
    <property type="entry name" value="HTH_ArsR_DNA-bd_dom"/>
</dbReference>
<dbReference type="EMBL" id="MGDD01000251">
    <property type="protein sequence ID" value="OGL43876.1"/>
    <property type="molecule type" value="Genomic_DNA"/>
</dbReference>
<gene>
    <name evidence="5" type="ORF">A2161_17715</name>
</gene>
<reference evidence="5 6" key="1">
    <citation type="journal article" date="2016" name="Nat. Commun.">
        <title>Thousands of microbial genomes shed light on interconnected biogeochemical processes in an aquifer system.</title>
        <authorList>
            <person name="Anantharaman K."/>
            <person name="Brown C.T."/>
            <person name="Hug L.A."/>
            <person name="Sharon I."/>
            <person name="Castelle C.J."/>
            <person name="Probst A.J."/>
            <person name="Thomas B.C."/>
            <person name="Singh A."/>
            <person name="Wilkins M.J."/>
            <person name="Karaoz U."/>
            <person name="Brodie E.L."/>
            <person name="Williams K.H."/>
            <person name="Hubbard S.S."/>
            <person name="Banfield J.F."/>
        </authorList>
    </citation>
    <scope>NUCLEOTIDE SEQUENCE [LARGE SCALE GENOMIC DNA]</scope>
</reference>
<dbReference type="PANTHER" id="PTHR33154:SF33">
    <property type="entry name" value="TRANSCRIPTIONAL REPRESSOR SDPR"/>
    <property type="match status" value="1"/>
</dbReference>
<evidence type="ECO:0000313" key="6">
    <source>
        <dbReference type="Proteomes" id="UP000179266"/>
    </source>
</evidence>
<dbReference type="AlphaFoldDB" id="A0A1F7RQN5"/>
<dbReference type="PRINTS" id="PR00778">
    <property type="entry name" value="HTHARSR"/>
</dbReference>
<dbReference type="SMART" id="SM00418">
    <property type="entry name" value="HTH_ARSR"/>
    <property type="match status" value="1"/>
</dbReference>
<sequence>MDAMTKTRYQARAKIMKALAHPTRLFIVEELSNETKCVGELTEMVGADVSTVSKHLSILKNAGLVSDDKQGTQIYYTLRCLCVVNFFSCIESVIREVTKEQIDILG</sequence>
<evidence type="ECO:0000313" key="5">
    <source>
        <dbReference type="EMBL" id="OGL43876.1"/>
    </source>
</evidence>